<sequence>MIVKPQLGRCQPYAIVCRVARPSVRSAIAPPVYPACVTWNSFLFVEEPNGDNLD</sequence>
<dbReference type="InParanoid" id="A0A2K2CT27"/>
<dbReference type="EnsemblPlants" id="PNT65182">
    <property type="protein sequence ID" value="PNT65182"/>
    <property type="gene ID" value="BRADI_4g38223v3"/>
</dbReference>
<accession>A0A2K2CT27</accession>
<reference evidence="1 2" key="1">
    <citation type="journal article" date="2010" name="Nature">
        <title>Genome sequencing and analysis of the model grass Brachypodium distachyon.</title>
        <authorList>
            <consortium name="International Brachypodium Initiative"/>
        </authorList>
    </citation>
    <scope>NUCLEOTIDE SEQUENCE [LARGE SCALE GENOMIC DNA]</scope>
    <source>
        <strain evidence="1 2">Bd21</strain>
    </source>
</reference>
<keyword evidence="3" id="KW-1185">Reference proteome</keyword>
<reference evidence="1" key="2">
    <citation type="submission" date="2017-06" db="EMBL/GenBank/DDBJ databases">
        <title>WGS assembly of Brachypodium distachyon.</title>
        <authorList>
            <consortium name="The International Brachypodium Initiative"/>
            <person name="Lucas S."/>
            <person name="Harmon-Smith M."/>
            <person name="Lail K."/>
            <person name="Tice H."/>
            <person name="Grimwood J."/>
            <person name="Bruce D."/>
            <person name="Barry K."/>
            <person name="Shu S."/>
            <person name="Lindquist E."/>
            <person name="Wang M."/>
            <person name="Pitluck S."/>
            <person name="Vogel J.P."/>
            <person name="Garvin D.F."/>
            <person name="Mockler T.C."/>
            <person name="Schmutz J."/>
            <person name="Rokhsar D."/>
            <person name="Bevan M.W."/>
        </authorList>
    </citation>
    <scope>NUCLEOTIDE SEQUENCE</scope>
    <source>
        <strain evidence="1">Bd21</strain>
    </source>
</reference>
<dbReference type="EMBL" id="CM000883">
    <property type="protein sequence ID" value="PNT65182.1"/>
    <property type="molecule type" value="Genomic_DNA"/>
</dbReference>
<name>A0A2K2CT27_BRADI</name>
<protein>
    <submittedName>
        <fullName evidence="1 2">Uncharacterized protein</fullName>
    </submittedName>
</protein>
<dbReference type="Proteomes" id="UP000008810">
    <property type="component" value="Chromosome 4"/>
</dbReference>
<evidence type="ECO:0000313" key="3">
    <source>
        <dbReference type="Proteomes" id="UP000008810"/>
    </source>
</evidence>
<gene>
    <name evidence="1" type="ORF">BRADI_4g38223v3</name>
</gene>
<proteinExistence type="predicted"/>
<reference evidence="2" key="3">
    <citation type="submission" date="2018-08" db="UniProtKB">
        <authorList>
            <consortium name="EnsemblPlants"/>
        </authorList>
    </citation>
    <scope>IDENTIFICATION</scope>
    <source>
        <strain evidence="2">cv. Bd21</strain>
    </source>
</reference>
<dbReference type="Gramene" id="PNT65182">
    <property type="protein sequence ID" value="PNT65182"/>
    <property type="gene ID" value="BRADI_4g38223v3"/>
</dbReference>
<organism evidence="1">
    <name type="scientific">Brachypodium distachyon</name>
    <name type="common">Purple false brome</name>
    <name type="synonym">Trachynia distachya</name>
    <dbReference type="NCBI Taxonomy" id="15368"/>
    <lineage>
        <taxon>Eukaryota</taxon>
        <taxon>Viridiplantae</taxon>
        <taxon>Streptophyta</taxon>
        <taxon>Embryophyta</taxon>
        <taxon>Tracheophyta</taxon>
        <taxon>Spermatophyta</taxon>
        <taxon>Magnoliopsida</taxon>
        <taxon>Liliopsida</taxon>
        <taxon>Poales</taxon>
        <taxon>Poaceae</taxon>
        <taxon>BOP clade</taxon>
        <taxon>Pooideae</taxon>
        <taxon>Stipodae</taxon>
        <taxon>Brachypodieae</taxon>
        <taxon>Brachypodium</taxon>
    </lineage>
</organism>
<evidence type="ECO:0000313" key="1">
    <source>
        <dbReference type="EMBL" id="PNT65182.1"/>
    </source>
</evidence>
<evidence type="ECO:0000313" key="2">
    <source>
        <dbReference type="EnsemblPlants" id="PNT65182"/>
    </source>
</evidence>
<dbReference type="AlphaFoldDB" id="A0A2K2CT27"/>